<protein>
    <submittedName>
        <fullName evidence="1">Uncharacterized protein</fullName>
    </submittedName>
</protein>
<dbReference type="AlphaFoldDB" id="A0A5J4VF65"/>
<gene>
    <name evidence="1" type="ORF">EZS28_023227</name>
</gene>
<comment type="caution">
    <text evidence="1">The sequence shown here is derived from an EMBL/GenBank/DDBJ whole genome shotgun (WGS) entry which is preliminary data.</text>
</comment>
<reference evidence="1 2" key="1">
    <citation type="submission" date="2019-03" db="EMBL/GenBank/DDBJ databases">
        <title>Single cell metagenomics reveals metabolic interactions within the superorganism composed of flagellate Streblomastix strix and complex community of Bacteroidetes bacteria on its surface.</title>
        <authorList>
            <person name="Treitli S.C."/>
            <person name="Kolisko M."/>
            <person name="Husnik F."/>
            <person name="Keeling P."/>
            <person name="Hampl V."/>
        </authorList>
    </citation>
    <scope>NUCLEOTIDE SEQUENCE [LARGE SCALE GENOMIC DNA]</scope>
    <source>
        <strain evidence="1">ST1C</strain>
    </source>
</reference>
<accession>A0A5J4VF65</accession>
<proteinExistence type="predicted"/>
<dbReference type="EMBL" id="SNRW01007434">
    <property type="protein sequence ID" value="KAA6381248.1"/>
    <property type="molecule type" value="Genomic_DNA"/>
</dbReference>
<dbReference type="Proteomes" id="UP000324800">
    <property type="component" value="Unassembled WGS sequence"/>
</dbReference>
<organism evidence="1 2">
    <name type="scientific">Streblomastix strix</name>
    <dbReference type="NCBI Taxonomy" id="222440"/>
    <lineage>
        <taxon>Eukaryota</taxon>
        <taxon>Metamonada</taxon>
        <taxon>Preaxostyla</taxon>
        <taxon>Oxymonadida</taxon>
        <taxon>Streblomastigidae</taxon>
        <taxon>Streblomastix</taxon>
    </lineage>
</organism>
<evidence type="ECO:0000313" key="1">
    <source>
        <dbReference type="EMBL" id="KAA6381248.1"/>
    </source>
</evidence>
<evidence type="ECO:0000313" key="2">
    <source>
        <dbReference type="Proteomes" id="UP000324800"/>
    </source>
</evidence>
<name>A0A5J4VF65_9EUKA</name>
<sequence length="155" mass="18149">MQEKAANGENQPIKTAEKVISIIYETIANMPVLLDTDDRRHLVCACKTVRQVTEEQKEEDYFNELCQSYTQEFYENLCTFFLERDISQFSQTLIPMPEAKKQLISVSRSPVDDVIMEHQVQFKQRILIALVNSFKPSNWLLNTYKNATVHKRDEQ</sequence>